<evidence type="ECO:0000313" key="18">
    <source>
        <dbReference type="EMBL" id="AWB22816.1"/>
    </source>
</evidence>
<dbReference type="RefSeq" id="WP_099954616.1">
    <property type="nucleotide sequence ID" value="NZ_CP028843.1"/>
</dbReference>
<keyword evidence="4" id="KW-0597">Phosphoprotein</keyword>
<dbReference type="InterPro" id="IPR000700">
    <property type="entry name" value="PAS-assoc_C"/>
</dbReference>
<dbReference type="EMBL" id="CP028843">
    <property type="protein sequence ID" value="AWB22816.1"/>
    <property type="molecule type" value="Genomic_DNA"/>
</dbReference>
<evidence type="ECO:0000256" key="13">
    <source>
        <dbReference type="ARBA" id="ARBA00070616"/>
    </source>
</evidence>
<dbReference type="PANTHER" id="PTHR43065">
    <property type="entry name" value="SENSOR HISTIDINE KINASE"/>
    <property type="match status" value="1"/>
</dbReference>
<dbReference type="EC" id="2.7.13.3" evidence="3"/>
<reference evidence="18 19" key="1">
    <citation type="submission" date="2018-04" db="EMBL/GenBank/DDBJ databases">
        <title>Methylobacterium sp. PR1016A genome.</title>
        <authorList>
            <person name="Park W."/>
        </authorList>
    </citation>
    <scope>NUCLEOTIDE SEQUENCE [LARGE SCALE GENOMIC DNA]</scope>
    <source>
        <strain evidence="18 19">PR1016A</strain>
    </source>
</reference>
<dbReference type="OrthoDB" id="9789238at2"/>
<dbReference type="Pfam" id="PF02518">
    <property type="entry name" value="HATPase_c"/>
    <property type="match status" value="1"/>
</dbReference>
<evidence type="ECO:0000259" key="16">
    <source>
        <dbReference type="PROSITE" id="PS50112"/>
    </source>
</evidence>
<accession>A0A2R4WMR7</accession>
<keyword evidence="7" id="KW-0547">Nucleotide-binding</keyword>
<dbReference type="Gene3D" id="1.10.287.130">
    <property type="match status" value="1"/>
</dbReference>
<dbReference type="InterPro" id="IPR004358">
    <property type="entry name" value="Sig_transdc_His_kin-like_C"/>
</dbReference>
<keyword evidence="5" id="KW-0349">Heme</keyword>
<dbReference type="GO" id="GO:0005524">
    <property type="term" value="F:ATP binding"/>
    <property type="evidence" value="ECO:0007669"/>
    <property type="project" value="UniProtKB-KW"/>
</dbReference>
<evidence type="ECO:0000256" key="5">
    <source>
        <dbReference type="ARBA" id="ARBA00022617"/>
    </source>
</evidence>
<dbReference type="InterPro" id="IPR036890">
    <property type="entry name" value="HATPase_C_sf"/>
</dbReference>
<evidence type="ECO:0000256" key="10">
    <source>
        <dbReference type="ARBA" id="ARBA00023004"/>
    </source>
</evidence>
<keyword evidence="6" id="KW-0808">Transferase</keyword>
<evidence type="ECO:0000256" key="3">
    <source>
        <dbReference type="ARBA" id="ARBA00012438"/>
    </source>
</evidence>
<dbReference type="AlphaFoldDB" id="A0A2R4WMR7"/>
<evidence type="ECO:0000256" key="4">
    <source>
        <dbReference type="ARBA" id="ARBA00022553"/>
    </source>
</evidence>
<dbReference type="InterPro" id="IPR035965">
    <property type="entry name" value="PAS-like_dom_sf"/>
</dbReference>
<keyword evidence="9" id="KW-0067">ATP-binding</keyword>
<dbReference type="CDD" id="cd00082">
    <property type="entry name" value="HisKA"/>
    <property type="match status" value="1"/>
</dbReference>
<comment type="cofactor">
    <cofactor evidence="2">
        <name>heme</name>
        <dbReference type="ChEBI" id="CHEBI:30413"/>
    </cofactor>
</comment>
<name>A0A2R4WMR7_9HYPH</name>
<dbReference type="SUPFAM" id="SSF55785">
    <property type="entry name" value="PYP-like sensor domain (PAS domain)"/>
    <property type="match status" value="2"/>
</dbReference>
<dbReference type="PANTHER" id="PTHR43065:SF10">
    <property type="entry name" value="PEROXIDE STRESS-ACTIVATED HISTIDINE KINASE MAK3"/>
    <property type="match status" value="1"/>
</dbReference>
<feature type="domain" description="PAS" evidence="16">
    <location>
        <begin position="161"/>
        <end position="231"/>
    </location>
</feature>
<evidence type="ECO:0000256" key="8">
    <source>
        <dbReference type="ARBA" id="ARBA00022777"/>
    </source>
</evidence>
<evidence type="ECO:0000256" key="12">
    <source>
        <dbReference type="ARBA" id="ARBA00059827"/>
    </source>
</evidence>
<dbReference type="Pfam" id="PF08447">
    <property type="entry name" value="PAS_3"/>
    <property type="match status" value="1"/>
</dbReference>
<dbReference type="PROSITE" id="PS50113">
    <property type="entry name" value="PAC"/>
    <property type="match status" value="2"/>
</dbReference>
<dbReference type="SMART" id="SM00387">
    <property type="entry name" value="HATPase_c"/>
    <property type="match status" value="1"/>
</dbReference>
<dbReference type="PROSITE" id="PS50112">
    <property type="entry name" value="PAS"/>
    <property type="match status" value="2"/>
</dbReference>
<dbReference type="SUPFAM" id="SSF47384">
    <property type="entry name" value="Homodimeric domain of signal transducing histidine kinase"/>
    <property type="match status" value="1"/>
</dbReference>
<comment type="catalytic activity">
    <reaction evidence="1">
        <text>ATP + protein L-histidine = ADP + protein N-phospho-L-histidine.</text>
        <dbReference type="EC" id="2.7.13.3"/>
    </reaction>
</comment>
<feature type="domain" description="PAC" evidence="17">
    <location>
        <begin position="229"/>
        <end position="288"/>
    </location>
</feature>
<dbReference type="InterPro" id="IPR005467">
    <property type="entry name" value="His_kinase_dom"/>
</dbReference>
<dbReference type="NCBIfam" id="TIGR00229">
    <property type="entry name" value="sensory_box"/>
    <property type="match status" value="2"/>
</dbReference>
<dbReference type="Gene3D" id="6.10.250.2580">
    <property type="match status" value="1"/>
</dbReference>
<dbReference type="SUPFAM" id="SSF55874">
    <property type="entry name" value="ATPase domain of HSP90 chaperone/DNA topoisomerase II/histidine kinase"/>
    <property type="match status" value="1"/>
</dbReference>
<evidence type="ECO:0000256" key="6">
    <source>
        <dbReference type="ARBA" id="ARBA00022679"/>
    </source>
</evidence>
<evidence type="ECO:0000259" key="15">
    <source>
        <dbReference type="PROSITE" id="PS50109"/>
    </source>
</evidence>
<dbReference type="KEGG" id="mee:DA075_19465"/>
<dbReference type="GO" id="GO:0006355">
    <property type="term" value="P:regulation of DNA-templated transcription"/>
    <property type="evidence" value="ECO:0007669"/>
    <property type="project" value="InterPro"/>
</dbReference>
<keyword evidence="11" id="KW-0902">Two-component regulatory system</keyword>
<dbReference type="InterPro" id="IPR003661">
    <property type="entry name" value="HisK_dim/P_dom"/>
</dbReference>
<dbReference type="Pfam" id="PF00989">
    <property type="entry name" value="PAS"/>
    <property type="match status" value="1"/>
</dbReference>
<evidence type="ECO:0000256" key="14">
    <source>
        <dbReference type="SAM" id="MobiDB-lite"/>
    </source>
</evidence>
<dbReference type="InterPro" id="IPR001610">
    <property type="entry name" value="PAC"/>
</dbReference>
<keyword evidence="5" id="KW-0479">Metal-binding</keyword>
<evidence type="ECO:0000259" key="17">
    <source>
        <dbReference type="PROSITE" id="PS50113"/>
    </source>
</evidence>
<feature type="compositionally biased region" description="Low complexity" evidence="14">
    <location>
        <begin position="11"/>
        <end position="20"/>
    </location>
</feature>
<dbReference type="InterPro" id="IPR013655">
    <property type="entry name" value="PAS_fold_3"/>
</dbReference>
<evidence type="ECO:0000256" key="9">
    <source>
        <dbReference type="ARBA" id="ARBA00022840"/>
    </source>
</evidence>
<feature type="domain" description="Histidine kinase" evidence="15">
    <location>
        <begin position="308"/>
        <end position="530"/>
    </location>
</feature>
<dbReference type="CDD" id="cd00130">
    <property type="entry name" value="PAS"/>
    <property type="match status" value="2"/>
</dbReference>
<dbReference type="PRINTS" id="PR00344">
    <property type="entry name" value="BCTRLSENSOR"/>
</dbReference>
<comment type="function">
    <text evidence="12">Putative oxygen sensor; modulates the activity of FixJ, a transcriptional activator of nitrogen fixation fixK gene. FixL probably acts as a kinase that phosphorylates FixJ.</text>
</comment>
<dbReference type="FunFam" id="3.30.450.20:FF:000060">
    <property type="entry name" value="Sensor protein FixL"/>
    <property type="match status" value="1"/>
</dbReference>
<keyword evidence="10" id="KW-0408">Iron</keyword>
<keyword evidence="8" id="KW-0418">Kinase</keyword>
<feature type="domain" description="PAS" evidence="16">
    <location>
        <begin position="34"/>
        <end position="105"/>
    </location>
</feature>
<evidence type="ECO:0000256" key="11">
    <source>
        <dbReference type="ARBA" id="ARBA00023012"/>
    </source>
</evidence>
<dbReference type="SMART" id="SM00086">
    <property type="entry name" value="PAC"/>
    <property type="match status" value="2"/>
</dbReference>
<feature type="domain" description="PAC" evidence="17">
    <location>
        <begin position="108"/>
        <end position="160"/>
    </location>
</feature>
<evidence type="ECO:0000313" key="19">
    <source>
        <dbReference type="Proteomes" id="UP000244755"/>
    </source>
</evidence>
<dbReference type="InterPro" id="IPR013767">
    <property type="entry name" value="PAS_fold"/>
</dbReference>
<proteinExistence type="predicted"/>
<keyword evidence="19" id="KW-1185">Reference proteome</keyword>
<dbReference type="SMART" id="SM00091">
    <property type="entry name" value="PAS"/>
    <property type="match status" value="2"/>
</dbReference>
<sequence>MTTPDHPHHPAPSGHSPPDAQELDGAALRSEALHGEELRWTLEEVGICFWSLDVPTGRVTVSPSGAQLFGVSPERLTTFEASQDLVHPDDREPRARAIQRALERGGAYEVDYRVVRPDGETDWLRSRGSVEIDPEGGPVRHRGVVFSIRAQRQAEIELRSREAHLRSILETVPDAMVVIDEAARIQSFSATAVRQFGYAPEEVVGRNVSLLMPEPYRSRHDSYMARYLATGERRIIGIGRVVVGQRRDGSTFPMELAVGEMRSSGARYFTGFIRDLTERQRTETRLQELQSELVHMSRFTALGEMASTLAHEINQPLTAIASYLKGCRRLIDRMQGADGVQPPEMAMLADAVDQAAAQALRAGQVIRHLREFVARGEGERHIEELPKLIEEASALALVGAKERGVHVTFSLDPQAPLVLADRIQVQQVLLNLIRNAIEAMQDGPRRELRVTTRALPRDGLVEIGVADTGPGLAPEVGERLFQPFVTTKPHGMGVGLSICRTIVEAHGGKILAESRPGEGTRFRFTLRAVDRRELDDVG</sequence>
<dbReference type="GO" id="GO:0000155">
    <property type="term" value="F:phosphorelay sensor kinase activity"/>
    <property type="evidence" value="ECO:0007669"/>
    <property type="project" value="InterPro"/>
</dbReference>
<evidence type="ECO:0000256" key="2">
    <source>
        <dbReference type="ARBA" id="ARBA00001971"/>
    </source>
</evidence>
<dbReference type="Pfam" id="PF00512">
    <property type="entry name" value="HisKA"/>
    <property type="match status" value="1"/>
</dbReference>
<dbReference type="PROSITE" id="PS50109">
    <property type="entry name" value="HIS_KIN"/>
    <property type="match status" value="1"/>
</dbReference>
<feature type="region of interest" description="Disordered" evidence="14">
    <location>
        <begin position="1"/>
        <end position="22"/>
    </location>
</feature>
<evidence type="ECO:0000256" key="7">
    <source>
        <dbReference type="ARBA" id="ARBA00022741"/>
    </source>
</evidence>
<protein>
    <recommendedName>
        <fullName evidence="13">Sensor protein FixL</fullName>
        <ecNumber evidence="3">2.7.13.3</ecNumber>
    </recommendedName>
</protein>
<gene>
    <name evidence="18" type="ORF">DA075_19465</name>
</gene>
<dbReference type="Proteomes" id="UP000244755">
    <property type="component" value="Chromosome 1"/>
</dbReference>
<dbReference type="Gene3D" id="3.30.565.10">
    <property type="entry name" value="Histidine kinase-like ATPase, C-terminal domain"/>
    <property type="match status" value="1"/>
</dbReference>
<dbReference type="InterPro" id="IPR000014">
    <property type="entry name" value="PAS"/>
</dbReference>
<evidence type="ECO:0000256" key="1">
    <source>
        <dbReference type="ARBA" id="ARBA00000085"/>
    </source>
</evidence>
<dbReference type="InterPro" id="IPR036097">
    <property type="entry name" value="HisK_dim/P_sf"/>
</dbReference>
<dbReference type="InterPro" id="IPR003594">
    <property type="entry name" value="HATPase_dom"/>
</dbReference>
<dbReference type="Gene3D" id="3.30.450.20">
    <property type="entry name" value="PAS domain"/>
    <property type="match status" value="2"/>
</dbReference>
<dbReference type="SMART" id="SM00388">
    <property type="entry name" value="HisKA"/>
    <property type="match status" value="1"/>
</dbReference>
<organism evidence="18 19">
    <name type="scientific">Methylobacterium currus</name>
    <dbReference type="NCBI Taxonomy" id="2051553"/>
    <lineage>
        <taxon>Bacteria</taxon>
        <taxon>Pseudomonadati</taxon>
        <taxon>Pseudomonadota</taxon>
        <taxon>Alphaproteobacteria</taxon>
        <taxon>Hyphomicrobiales</taxon>
        <taxon>Methylobacteriaceae</taxon>
        <taxon>Methylobacterium</taxon>
    </lineage>
</organism>